<gene>
    <name evidence="3" type="ORF">DES47_101528</name>
</gene>
<evidence type="ECO:0000313" key="3">
    <source>
        <dbReference type="EMBL" id="TDP74469.1"/>
    </source>
</evidence>
<keyword evidence="2" id="KW-0732">Signal</keyword>
<evidence type="ECO:0008006" key="5">
    <source>
        <dbReference type="Google" id="ProtNLM"/>
    </source>
</evidence>
<dbReference type="RefSeq" id="WP_133699091.1">
    <property type="nucleotide sequence ID" value="NZ_SNXS01000001.1"/>
</dbReference>
<evidence type="ECO:0000256" key="1">
    <source>
        <dbReference type="SAM" id="MobiDB-lite"/>
    </source>
</evidence>
<evidence type="ECO:0000313" key="4">
    <source>
        <dbReference type="Proteomes" id="UP000295361"/>
    </source>
</evidence>
<proteinExistence type="predicted"/>
<keyword evidence="4" id="KW-1185">Reference proteome</keyword>
<feature type="compositionally biased region" description="Basic and acidic residues" evidence="1">
    <location>
        <begin position="69"/>
        <end position="84"/>
    </location>
</feature>
<sequence length="84" mass="8978">MSFSKSFLLILAVPLCLGLQACSSVPEAPAQVAKAEPYEPPERTTGSNIAKRSKEPGTGVKVLSPEAMEAERNRISETFKSKGN</sequence>
<protein>
    <recommendedName>
        <fullName evidence="5">Lipoprotein</fullName>
    </recommendedName>
</protein>
<accession>A0A4R6QU61</accession>
<feature type="signal peptide" evidence="2">
    <location>
        <begin position="1"/>
        <end position="21"/>
    </location>
</feature>
<feature type="chain" id="PRO_5020382161" description="Lipoprotein" evidence="2">
    <location>
        <begin position="22"/>
        <end position="84"/>
    </location>
</feature>
<organism evidence="3 4">
    <name type="scientific">Roseateles toxinivorans</name>
    <dbReference type="NCBI Taxonomy" id="270368"/>
    <lineage>
        <taxon>Bacteria</taxon>
        <taxon>Pseudomonadati</taxon>
        <taxon>Pseudomonadota</taxon>
        <taxon>Betaproteobacteria</taxon>
        <taxon>Burkholderiales</taxon>
        <taxon>Sphaerotilaceae</taxon>
        <taxon>Roseateles</taxon>
    </lineage>
</organism>
<dbReference type="EMBL" id="SNXS01000001">
    <property type="protein sequence ID" value="TDP74469.1"/>
    <property type="molecule type" value="Genomic_DNA"/>
</dbReference>
<name>A0A4R6QU61_9BURK</name>
<dbReference type="AlphaFoldDB" id="A0A4R6QU61"/>
<dbReference type="Proteomes" id="UP000295361">
    <property type="component" value="Unassembled WGS sequence"/>
</dbReference>
<dbReference type="PROSITE" id="PS51257">
    <property type="entry name" value="PROKAR_LIPOPROTEIN"/>
    <property type="match status" value="1"/>
</dbReference>
<comment type="caution">
    <text evidence="3">The sequence shown here is derived from an EMBL/GenBank/DDBJ whole genome shotgun (WGS) entry which is preliminary data.</text>
</comment>
<feature type="region of interest" description="Disordered" evidence="1">
    <location>
        <begin position="30"/>
        <end position="84"/>
    </location>
</feature>
<reference evidence="3 4" key="1">
    <citation type="submission" date="2019-03" db="EMBL/GenBank/DDBJ databases">
        <title>Genomic Encyclopedia of Type Strains, Phase IV (KMG-IV): sequencing the most valuable type-strain genomes for metagenomic binning, comparative biology and taxonomic classification.</title>
        <authorList>
            <person name="Goeker M."/>
        </authorList>
    </citation>
    <scope>NUCLEOTIDE SEQUENCE [LARGE SCALE GENOMIC DNA]</scope>
    <source>
        <strain evidence="3 4">DSM 16998</strain>
    </source>
</reference>
<evidence type="ECO:0000256" key="2">
    <source>
        <dbReference type="SAM" id="SignalP"/>
    </source>
</evidence>
<dbReference type="InParanoid" id="A0A4R6QU61"/>